<organism evidence="6 7">
    <name type="scientific">Brevundimonas vancanneytii</name>
    <dbReference type="NCBI Taxonomy" id="1325724"/>
    <lineage>
        <taxon>Bacteria</taxon>
        <taxon>Pseudomonadati</taxon>
        <taxon>Pseudomonadota</taxon>
        <taxon>Alphaproteobacteria</taxon>
        <taxon>Caulobacterales</taxon>
        <taxon>Caulobacteraceae</taxon>
        <taxon>Brevundimonas</taxon>
    </lineage>
</organism>
<protein>
    <submittedName>
        <fullName evidence="6">Rut operon repressor</fullName>
    </submittedName>
</protein>
<dbReference type="PROSITE" id="PS50977">
    <property type="entry name" value="HTH_TETR_2"/>
    <property type="match status" value="1"/>
</dbReference>
<evidence type="ECO:0000313" key="7">
    <source>
        <dbReference type="Proteomes" id="UP000309952"/>
    </source>
</evidence>
<evidence type="ECO:0000259" key="5">
    <source>
        <dbReference type="PROSITE" id="PS50977"/>
    </source>
</evidence>
<dbReference type="InterPro" id="IPR041490">
    <property type="entry name" value="KstR2_TetR_C"/>
</dbReference>
<dbReference type="Pfam" id="PF00440">
    <property type="entry name" value="TetR_N"/>
    <property type="match status" value="1"/>
</dbReference>
<dbReference type="Gene3D" id="1.10.357.10">
    <property type="entry name" value="Tetracycline Repressor, domain 2"/>
    <property type="match status" value="1"/>
</dbReference>
<evidence type="ECO:0000256" key="4">
    <source>
        <dbReference type="PROSITE-ProRule" id="PRU00335"/>
    </source>
</evidence>
<dbReference type="KEGG" id="bvy:NCTC9239_02316"/>
<dbReference type="RefSeq" id="WP_134582124.1">
    <property type="nucleotide sequence ID" value="NZ_LR588407.1"/>
</dbReference>
<evidence type="ECO:0000256" key="2">
    <source>
        <dbReference type="ARBA" id="ARBA00023125"/>
    </source>
</evidence>
<dbReference type="InterPro" id="IPR036271">
    <property type="entry name" value="Tet_transcr_reg_TetR-rel_C_sf"/>
</dbReference>
<dbReference type="GO" id="GO:0000976">
    <property type="term" value="F:transcription cis-regulatory region binding"/>
    <property type="evidence" value="ECO:0007669"/>
    <property type="project" value="TreeGrafter"/>
</dbReference>
<keyword evidence="1" id="KW-0805">Transcription regulation</keyword>
<dbReference type="PANTHER" id="PTHR30055">
    <property type="entry name" value="HTH-TYPE TRANSCRIPTIONAL REGULATOR RUTR"/>
    <property type="match status" value="1"/>
</dbReference>
<keyword evidence="7" id="KW-1185">Reference proteome</keyword>
<accession>A0A4P1KCC8</accession>
<dbReference type="InterPro" id="IPR050109">
    <property type="entry name" value="HTH-type_TetR-like_transc_reg"/>
</dbReference>
<proteinExistence type="predicted"/>
<dbReference type="GO" id="GO:0003700">
    <property type="term" value="F:DNA-binding transcription factor activity"/>
    <property type="evidence" value="ECO:0007669"/>
    <property type="project" value="TreeGrafter"/>
</dbReference>
<dbReference type="PRINTS" id="PR00455">
    <property type="entry name" value="HTHTETR"/>
</dbReference>
<dbReference type="InterPro" id="IPR009057">
    <property type="entry name" value="Homeodomain-like_sf"/>
</dbReference>
<name>A0A4P1KCC8_9CAUL</name>
<evidence type="ECO:0000256" key="1">
    <source>
        <dbReference type="ARBA" id="ARBA00023015"/>
    </source>
</evidence>
<dbReference type="InterPro" id="IPR001647">
    <property type="entry name" value="HTH_TetR"/>
</dbReference>
<dbReference type="AlphaFoldDB" id="A0A4P1KCC8"/>
<evidence type="ECO:0000313" key="6">
    <source>
        <dbReference type="EMBL" id="VTO17119.1"/>
    </source>
</evidence>
<dbReference type="EMBL" id="LR588407">
    <property type="protein sequence ID" value="VTO17119.1"/>
    <property type="molecule type" value="Genomic_DNA"/>
</dbReference>
<evidence type="ECO:0000256" key="3">
    <source>
        <dbReference type="ARBA" id="ARBA00023163"/>
    </source>
</evidence>
<dbReference type="Gene3D" id="1.10.10.60">
    <property type="entry name" value="Homeodomain-like"/>
    <property type="match status" value="1"/>
</dbReference>
<feature type="domain" description="HTH tetR-type" evidence="5">
    <location>
        <begin position="19"/>
        <end position="79"/>
    </location>
</feature>
<gene>
    <name evidence="6" type="primary">rutR_1</name>
    <name evidence="6" type="ORF">NCTC9239_02316</name>
</gene>
<dbReference type="PANTHER" id="PTHR30055:SF234">
    <property type="entry name" value="HTH-TYPE TRANSCRIPTIONAL REGULATOR BETI"/>
    <property type="match status" value="1"/>
</dbReference>
<dbReference type="Proteomes" id="UP000309952">
    <property type="component" value="Chromosome"/>
</dbReference>
<keyword evidence="3" id="KW-0804">Transcription</keyword>
<keyword evidence="2 4" id="KW-0238">DNA-binding</keyword>
<feature type="DNA-binding region" description="H-T-H motif" evidence="4">
    <location>
        <begin position="42"/>
        <end position="61"/>
    </location>
</feature>
<dbReference type="Pfam" id="PF17932">
    <property type="entry name" value="TetR_C_24"/>
    <property type="match status" value="1"/>
</dbReference>
<sequence length="205" mass="22525">MVQSESPWKPKQDRSKERDAKREAVLFAAASAFNENGFHNTSLDDIAVRLNVSKPTVYYYGASKEALLSACYLAALSLLDDVTQRTGPQTATGESRLWVLIVAYAEAILSVYGRCLTRVPDNSLSAPLREEVRRLKRTVDDRIRSVLSDGASDGSLRPTDSKLTAFAIAGALNAAALWFEDDGPRSPRQIGEHYADLFTNALRST</sequence>
<dbReference type="SUPFAM" id="SSF48498">
    <property type="entry name" value="Tetracyclin repressor-like, C-terminal domain"/>
    <property type="match status" value="1"/>
</dbReference>
<dbReference type="SUPFAM" id="SSF46689">
    <property type="entry name" value="Homeodomain-like"/>
    <property type="match status" value="1"/>
</dbReference>
<reference evidence="6 7" key="1">
    <citation type="submission" date="2019-04" db="EMBL/GenBank/DDBJ databases">
        <authorList>
            <consortium name="Pathogen Informatics"/>
        </authorList>
    </citation>
    <scope>NUCLEOTIDE SEQUENCE [LARGE SCALE GENOMIC DNA]</scope>
    <source>
        <strain evidence="6 7">NCTC9239</strain>
    </source>
</reference>